<comment type="caution">
    <text evidence="2">The sequence shown here is derived from an EMBL/GenBank/DDBJ whole genome shotgun (WGS) entry which is preliminary data.</text>
</comment>
<feature type="domain" description="Polymerase/histidinol phosphatase N-terminal" evidence="1">
    <location>
        <begin position="3"/>
        <end position="67"/>
    </location>
</feature>
<dbReference type="Gene3D" id="3.20.20.140">
    <property type="entry name" value="Metal-dependent hydrolases"/>
    <property type="match status" value="1"/>
</dbReference>
<dbReference type="InterPro" id="IPR004013">
    <property type="entry name" value="PHP_dom"/>
</dbReference>
<dbReference type="CDD" id="cd07438">
    <property type="entry name" value="PHP_HisPPase_AMP"/>
    <property type="match status" value="1"/>
</dbReference>
<dbReference type="Pfam" id="PF02811">
    <property type="entry name" value="PHP"/>
    <property type="match status" value="1"/>
</dbReference>
<dbReference type="InterPro" id="IPR016195">
    <property type="entry name" value="Pol/histidinol_Pase-like"/>
</dbReference>
<dbReference type="Gene3D" id="1.10.150.650">
    <property type="match status" value="1"/>
</dbReference>
<dbReference type="RefSeq" id="WP_279248615.1">
    <property type="nucleotide sequence ID" value="NZ_SHNO01000001.1"/>
</dbReference>
<organism evidence="2 3">
    <name type="scientific">Candidatus Marimicrobium litorale</name>
    <dbReference type="NCBI Taxonomy" id="2518991"/>
    <lineage>
        <taxon>Bacteria</taxon>
        <taxon>Pseudomonadati</taxon>
        <taxon>Pseudomonadota</taxon>
        <taxon>Gammaproteobacteria</taxon>
        <taxon>Cellvibrionales</taxon>
        <taxon>Halieaceae</taxon>
        <taxon>Marimicrobium</taxon>
    </lineage>
</organism>
<dbReference type="EMBL" id="SHNO01000001">
    <property type="protein sequence ID" value="MCX2976873.1"/>
    <property type="molecule type" value="Genomic_DNA"/>
</dbReference>
<dbReference type="SMART" id="SM00481">
    <property type="entry name" value="POLIIIAc"/>
    <property type="match status" value="1"/>
</dbReference>
<evidence type="ECO:0000313" key="2">
    <source>
        <dbReference type="EMBL" id="MCX2976873.1"/>
    </source>
</evidence>
<sequence length="281" mass="30207">MRIDFHTHTTASDGALDPAVLVERAAAEGISMLAITDHDTVAGFLAVASLPVPGLNLVPGVELSCQWGGATIHILGLGIDCDHPLMVEGLKHMAQARQERTGIIARRLASKGFEGALEGALALAGSSQPGRPHFARWMMEKGHVADFSEAFDRYLGRGKVGDVKACWPELPQVVDWITQSGGVAVVAHPLKYRFTHMKLRRLLAAFKTAGGRGIEVASGRQAADQAAQLQSLAVHYDLEVSVGSDFHQDAAYGAPLGLESAPFEHLTVVWERWRTKDSAHP</sequence>
<evidence type="ECO:0000259" key="1">
    <source>
        <dbReference type="SMART" id="SM00481"/>
    </source>
</evidence>
<dbReference type="InterPro" id="IPR052018">
    <property type="entry name" value="PHP_domain"/>
</dbReference>
<reference evidence="2" key="1">
    <citation type="submission" date="2019-02" db="EMBL/GenBank/DDBJ databases">
        <authorList>
            <person name="Li S.-H."/>
        </authorList>
    </citation>
    <scope>NUCLEOTIDE SEQUENCE</scope>
    <source>
        <strain evidence="2">IMCC11814</strain>
    </source>
</reference>
<dbReference type="SUPFAM" id="SSF89550">
    <property type="entry name" value="PHP domain-like"/>
    <property type="match status" value="1"/>
</dbReference>
<dbReference type="Proteomes" id="UP001143304">
    <property type="component" value="Unassembled WGS sequence"/>
</dbReference>
<gene>
    <name evidence="2" type="ORF">EYC82_05860</name>
</gene>
<proteinExistence type="predicted"/>
<dbReference type="InterPro" id="IPR003141">
    <property type="entry name" value="Pol/His_phosphatase_N"/>
</dbReference>
<keyword evidence="3" id="KW-1185">Reference proteome</keyword>
<accession>A0ABT3T3M4</accession>
<dbReference type="PANTHER" id="PTHR42924:SF3">
    <property type="entry name" value="POLYMERASE_HISTIDINOL PHOSPHATASE N-TERMINAL DOMAIN-CONTAINING PROTEIN"/>
    <property type="match status" value="1"/>
</dbReference>
<protein>
    <submittedName>
        <fullName evidence="2">PHP domain-containing protein</fullName>
    </submittedName>
</protein>
<name>A0ABT3T3M4_9GAMM</name>
<dbReference type="PANTHER" id="PTHR42924">
    <property type="entry name" value="EXONUCLEASE"/>
    <property type="match status" value="1"/>
</dbReference>
<evidence type="ECO:0000313" key="3">
    <source>
        <dbReference type="Proteomes" id="UP001143304"/>
    </source>
</evidence>